<feature type="domain" description="ABM" evidence="1">
    <location>
        <begin position="16"/>
        <end position="103"/>
    </location>
</feature>
<dbReference type="PROSITE" id="PS51725">
    <property type="entry name" value="ABM"/>
    <property type="match status" value="1"/>
</dbReference>
<dbReference type="SUPFAM" id="SSF54909">
    <property type="entry name" value="Dimeric alpha+beta barrel"/>
    <property type="match status" value="1"/>
</dbReference>
<gene>
    <name evidence="2" type="ORF">PH603_06585</name>
</gene>
<name>A0AAF0BLF6_9PROT</name>
<keyword evidence="3" id="KW-1185">Reference proteome</keyword>
<dbReference type="Proteomes" id="UP001217500">
    <property type="component" value="Chromosome"/>
</dbReference>
<sequence>MSSHGSPLARTPEPPYYAVIFSNIRNDAEPDAYAQTAEAMVTLAAQQDGYLGVESVRDAEGVGITVSYWRDEAAIKAWKKNADHRAAQAAGQKRWYRAYITRVAKVERTYAVGLDDI</sequence>
<evidence type="ECO:0000259" key="1">
    <source>
        <dbReference type="PROSITE" id="PS51725"/>
    </source>
</evidence>
<dbReference type="KEGG" id="gso:PH603_06585"/>
<dbReference type="RefSeq" id="WP_289505234.1">
    <property type="nucleotide sequence ID" value="NZ_CP116805.1"/>
</dbReference>
<dbReference type="Pfam" id="PF03992">
    <property type="entry name" value="ABM"/>
    <property type="match status" value="1"/>
</dbReference>
<reference evidence="2" key="1">
    <citation type="submission" date="2023-01" db="EMBL/GenBank/DDBJ databases">
        <title>The genome sequence of Kordiimonadaceae bacterium 6D33.</title>
        <authorList>
            <person name="Liu Y."/>
        </authorList>
    </citation>
    <scope>NUCLEOTIDE SEQUENCE</scope>
    <source>
        <strain evidence="2">6D33</strain>
    </source>
</reference>
<dbReference type="InterPro" id="IPR052936">
    <property type="entry name" value="Jasmonate_Hydroxylase-like"/>
</dbReference>
<keyword evidence="2" id="KW-0503">Monooxygenase</keyword>
<dbReference type="Gene3D" id="3.30.70.100">
    <property type="match status" value="1"/>
</dbReference>
<organism evidence="2 3">
    <name type="scientific">Gimibacter soli</name>
    <dbReference type="NCBI Taxonomy" id="3024400"/>
    <lineage>
        <taxon>Bacteria</taxon>
        <taxon>Pseudomonadati</taxon>
        <taxon>Pseudomonadota</taxon>
        <taxon>Alphaproteobacteria</taxon>
        <taxon>Kordiimonadales</taxon>
        <taxon>Temperatibacteraceae</taxon>
        <taxon>Gimibacter</taxon>
    </lineage>
</organism>
<dbReference type="AlphaFoldDB" id="A0AAF0BLF6"/>
<dbReference type="PANTHER" id="PTHR37811">
    <property type="entry name" value="BLL5343 PROTEIN"/>
    <property type="match status" value="1"/>
</dbReference>
<proteinExistence type="predicted"/>
<dbReference type="InterPro" id="IPR007138">
    <property type="entry name" value="ABM_dom"/>
</dbReference>
<dbReference type="EMBL" id="CP116805">
    <property type="protein sequence ID" value="WCL55424.1"/>
    <property type="molecule type" value="Genomic_DNA"/>
</dbReference>
<evidence type="ECO:0000313" key="3">
    <source>
        <dbReference type="Proteomes" id="UP001217500"/>
    </source>
</evidence>
<dbReference type="InterPro" id="IPR011008">
    <property type="entry name" value="Dimeric_a/b-barrel"/>
</dbReference>
<keyword evidence="2" id="KW-0560">Oxidoreductase</keyword>
<dbReference type="GO" id="GO:0004497">
    <property type="term" value="F:monooxygenase activity"/>
    <property type="evidence" value="ECO:0007669"/>
    <property type="project" value="UniProtKB-KW"/>
</dbReference>
<protein>
    <submittedName>
        <fullName evidence="2">Antibiotic biosynthesis monooxygenase</fullName>
    </submittedName>
</protein>
<evidence type="ECO:0000313" key="2">
    <source>
        <dbReference type="EMBL" id="WCL55424.1"/>
    </source>
</evidence>
<dbReference type="PANTHER" id="PTHR37811:SF2">
    <property type="entry name" value="ABM DOMAIN-CONTAINING PROTEIN"/>
    <property type="match status" value="1"/>
</dbReference>
<accession>A0AAF0BLF6</accession>